<name>A0A232EIK6_9HYME</name>
<dbReference type="Proteomes" id="UP000215335">
    <property type="component" value="Unassembled WGS sequence"/>
</dbReference>
<dbReference type="AlphaFoldDB" id="A0A232EIK6"/>
<gene>
    <name evidence="1" type="ORF">TSAR_004318</name>
</gene>
<accession>A0A232EIK6</accession>
<evidence type="ECO:0000313" key="2">
    <source>
        <dbReference type="Proteomes" id="UP000215335"/>
    </source>
</evidence>
<protein>
    <submittedName>
        <fullName evidence="1">Uncharacterized protein</fullName>
    </submittedName>
</protein>
<comment type="caution">
    <text evidence="1">The sequence shown here is derived from an EMBL/GenBank/DDBJ whole genome shotgun (WGS) entry which is preliminary data.</text>
</comment>
<keyword evidence="2" id="KW-1185">Reference proteome</keyword>
<proteinExistence type="predicted"/>
<sequence length="137" mass="15197">MIGVSARSLNFARGPGGLSLRLVNNFFYNDLWNLISGLAQNSKRGMQIERANLLTINANVVIPTNGCGIREIETYQRCYVAKNTAIVIYNSLSFGSGEPPIYDGRPLLNSKSFDVINILYEARRRHFDTILNLTGAA</sequence>
<evidence type="ECO:0000313" key="1">
    <source>
        <dbReference type="EMBL" id="OXU18141.1"/>
    </source>
</evidence>
<reference evidence="1 2" key="1">
    <citation type="journal article" date="2017" name="Curr. Biol.">
        <title>The Evolution of Venom by Co-option of Single-Copy Genes.</title>
        <authorList>
            <person name="Martinson E.O."/>
            <person name="Mrinalini"/>
            <person name="Kelkar Y.D."/>
            <person name="Chang C.H."/>
            <person name="Werren J.H."/>
        </authorList>
    </citation>
    <scope>NUCLEOTIDE SEQUENCE [LARGE SCALE GENOMIC DNA]</scope>
    <source>
        <strain evidence="1 2">Alberta</strain>
        <tissue evidence="1">Whole body</tissue>
    </source>
</reference>
<dbReference type="OrthoDB" id="6740702at2759"/>
<dbReference type="EMBL" id="NNAY01004255">
    <property type="protein sequence ID" value="OXU18141.1"/>
    <property type="molecule type" value="Genomic_DNA"/>
</dbReference>
<organism evidence="1 2">
    <name type="scientific">Trichomalopsis sarcophagae</name>
    <dbReference type="NCBI Taxonomy" id="543379"/>
    <lineage>
        <taxon>Eukaryota</taxon>
        <taxon>Metazoa</taxon>
        <taxon>Ecdysozoa</taxon>
        <taxon>Arthropoda</taxon>
        <taxon>Hexapoda</taxon>
        <taxon>Insecta</taxon>
        <taxon>Pterygota</taxon>
        <taxon>Neoptera</taxon>
        <taxon>Endopterygota</taxon>
        <taxon>Hymenoptera</taxon>
        <taxon>Apocrita</taxon>
        <taxon>Proctotrupomorpha</taxon>
        <taxon>Chalcidoidea</taxon>
        <taxon>Pteromalidae</taxon>
        <taxon>Pteromalinae</taxon>
        <taxon>Trichomalopsis</taxon>
    </lineage>
</organism>
<feature type="non-terminal residue" evidence="1">
    <location>
        <position position="137"/>
    </location>
</feature>